<protein>
    <submittedName>
        <fullName evidence="1">Uncharacterized protein</fullName>
    </submittedName>
</protein>
<dbReference type="AlphaFoldDB" id="A0A6J4PSG8"/>
<proteinExistence type="predicted"/>
<accession>A0A6J4PSG8</accession>
<sequence length="121" mass="13159">MDVVVEVGGWEHECCGEAIERSQLVDFHCIRYTGPDGRLRLVESHHGGLSVAADERVQGRVIEIQVVEEDGTAQPIHRVPSGPALCGYDHDGDDGHLEAPWTGDVVASSSVEFLITVRTAR</sequence>
<name>A0A6J4PSG8_9PSEU</name>
<evidence type="ECO:0000313" key="1">
    <source>
        <dbReference type="EMBL" id="CAA9424680.1"/>
    </source>
</evidence>
<organism evidence="1">
    <name type="scientific">uncultured Pseudonocardia sp</name>
    <dbReference type="NCBI Taxonomy" id="211455"/>
    <lineage>
        <taxon>Bacteria</taxon>
        <taxon>Bacillati</taxon>
        <taxon>Actinomycetota</taxon>
        <taxon>Actinomycetes</taxon>
        <taxon>Pseudonocardiales</taxon>
        <taxon>Pseudonocardiaceae</taxon>
        <taxon>Pseudonocardia</taxon>
        <taxon>environmental samples</taxon>
    </lineage>
</organism>
<gene>
    <name evidence="1" type="ORF">AVDCRST_MAG66-2856</name>
</gene>
<reference evidence="1" key="1">
    <citation type="submission" date="2020-02" db="EMBL/GenBank/DDBJ databases">
        <authorList>
            <person name="Meier V. D."/>
        </authorList>
    </citation>
    <scope>NUCLEOTIDE SEQUENCE</scope>
    <source>
        <strain evidence="1">AVDCRST_MAG66</strain>
    </source>
</reference>
<dbReference type="EMBL" id="CADCUS010000423">
    <property type="protein sequence ID" value="CAA9424680.1"/>
    <property type="molecule type" value="Genomic_DNA"/>
</dbReference>